<accession>A0ACC1LW55</accession>
<dbReference type="Proteomes" id="UP001139981">
    <property type="component" value="Unassembled WGS sequence"/>
</dbReference>
<protein>
    <submittedName>
        <fullName evidence="1">Uncharacterized protein</fullName>
    </submittedName>
</protein>
<dbReference type="EMBL" id="JANBVB010002124">
    <property type="protein sequence ID" value="KAJ2887924.1"/>
    <property type="molecule type" value="Genomic_DNA"/>
</dbReference>
<organism evidence="1 2">
    <name type="scientific">Coemansia aciculifera</name>
    <dbReference type="NCBI Taxonomy" id="417176"/>
    <lineage>
        <taxon>Eukaryota</taxon>
        <taxon>Fungi</taxon>
        <taxon>Fungi incertae sedis</taxon>
        <taxon>Zoopagomycota</taxon>
        <taxon>Kickxellomycotina</taxon>
        <taxon>Kickxellomycetes</taxon>
        <taxon>Kickxellales</taxon>
        <taxon>Kickxellaceae</taxon>
        <taxon>Coemansia</taxon>
    </lineage>
</organism>
<evidence type="ECO:0000313" key="2">
    <source>
        <dbReference type="Proteomes" id="UP001139981"/>
    </source>
</evidence>
<comment type="caution">
    <text evidence="1">The sequence shown here is derived from an EMBL/GenBank/DDBJ whole genome shotgun (WGS) entry which is preliminary data.</text>
</comment>
<evidence type="ECO:0000313" key="1">
    <source>
        <dbReference type="EMBL" id="KAJ2887924.1"/>
    </source>
</evidence>
<sequence length="459" mass="50315">MLDQFTIATKGGVVLWSKAYAPITNRPVDLLVQDVLIQSTRLDTGGGSNKYHTGTYSLQWTFANELNIMFIAVYQKILQLPYLEDLLYHVKKHFVTRFQQEIKSLVDSESTRFPDFGDFEQEFEQVWRAVEDRASKERAAGKSGGGGGGVPRKFEDTKKFQSTAKGAKLELEELAQASEMNLGRKPTGKMRSWNERNSTTADESKDAGKKGKKGKKTKENRVWDGQVSKESMKALDYSGDKDSEHEGGGGGSHSISSLVDERSRGERTADGIYEVADVAERSSSGTTGGFVLLGDSANDGEDDNDESNSGGRSAKGGGGIFGIFKSLTSGRLLTAEVLAEPMARMREHLANKNVAADVAEEICQTVARGMIGVRVGGLQNIRRLVEQSMETALTRILTPVSSTDIIRDIEQAQLQHRPYTMAFVGVNGVGKSTNLSKVCYWLLQNNKRVLIAACDTFRS</sequence>
<proteinExistence type="predicted"/>
<name>A0ACC1LW55_9FUNG</name>
<reference evidence="1" key="1">
    <citation type="submission" date="2022-07" db="EMBL/GenBank/DDBJ databases">
        <title>Phylogenomic reconstructions and comparative analyses of Kickxellomycotina fungi.</title>
        <authorList>
            <person name="Reynolds N.K."/>
            <person name="Stajich J.E."/>
            <person name="Barry K."/>
            <person name="Grigoriev I.V."/>
            <person name="Crous P."/>
            <person name="Smith M.E."/>
        </authorList>
    </citation>
    <scope>NUCLEOTIDE SEQUENCE</scope>
    <source>
        <strain evidence="1">CBS 190363</strain>
    </source>
</reference>
<keyword evidence="2" id="KW-1185">Reference proteome</keyword>
<gene>
    <name evidence="1" type="ORF">IWW38_005039</name>
</gene>
<feature type="non-terminal residue" evidence="1">
    <location>
        <position position="459"/>
    </location>
</feature>